<name>A0A0S8G7G0_UNCT6</name>
<dbReference type="Proteomes" id="UP000051717">
    <property type="component" value="Unassembled WGS sequence"/>
</dbReference>
<evidence type="ECO:0008006" key="3">
    <source>
        <dbReference type="Google" id="ProtNLM"/>
    </source>
</evidence>
<evidence type="ECO:0000313" key="1">
    <source>
        <dbReference type="EMBL" id="KPK68180.1"/>
    </source>
</evidence>
<evidence type="ECO:0000313" key="2">
    <source>
        <dbReference type="Proteomes" id="UP000051717"/>
    </source>
</evidence>
<dbReference type="Gene3D" id="3.40.50.300">
    <property type="entry name" value="P-loop containing nucleotide triphosphate hydrolases"/>
    <property type="match status" value="1"/>
</dbReference>
<dbReference type="EMBL" id="LJUI01000087">
    <property type="protein sequence ID" value="KPK68180.1"/>
    <property type="molecule type" value="Genomic_DNA"/>
</dbReference>
<comment type="caution">
    <text evidence="1">The sequence shown here is derived from an EMBL/GenBank/DDBJ whole genome shotgun (WGS) entry which is preliminary data.</text>
</comment>
<proteinExistence type="predicted"/>
<gene>
    <name evidence="1" type="ORF">AMJ82_08950</name>
</gene>
<dbReference type="InterPro" id="IPR027417">
    <property type="entry name" value="P-loop_NTPase"/>
</dbReference>
<organism evidence="1 2">
    <name type="scientific">candidate division TA06 bacterium SM23_40</name>
    <dbReference type="NCBI Taxonomy" id="1703774"/>
    <lineage>
        <taxon>Bacteria</taxon>
        <taxon>Bacteria division TA06</taxon>
    </lineage>
</organism>
<dbReference type="SUPFAM" id="SSF52540">
    <property type="entry name" value="P-loop containing nucleoside triphosphate hydrolases"/>
    <property type="match status" value="1"/>
</dbReference>
<reference evidence="1 2" key="1">
    <citation type="journal article" date="2015" name="Microbiome">
        <title>Genomic resolution of linkages in carbon, nitrogen, and sulfur cycling among widespread estuary sediment bacteria.</title>
        <authorList>
            <person name="Baker B.J."/>
            <person name="Lazar C.S."/>
            <person name="Teske A.P."/>
            <person name="Dick G.J."/>
        </authorList>
    </citation>
    <scope>NUCLEOTIDE SEQUENCE [LARGE SCALE GENOMIC DNA]</scope>
    <source>
        <strain evidence="1">SM23_40</strain>
    </source>
</reference>
<dbReference type="AlphaFoldDB" id="A0A0S8G7G0"/>
<accession>A0A0S8G7G0</accession>
<protein>
    <recommendedName>
        <fullName evidence="3">Sulfotransferase domain-containing protein</fullName>
    </recommendedName>
</protein>
<sequence length="281" mass="31959">MKTRPNHIIVGLGSGRCGTKSLAAILGLPHEAVALPWEHDERLFRAAMSKLSRTGGDVGCYWLTYAERVLETFPDTRFICLKRPRKETVASWVRRFAGAETFDLFVMHLDDEARIHAPRMFPDYGDRPIAEAAGLYWDEYYEKAEKLQERYQQCFRIFSMSPVLNEPMAQAEMLRFVGSKQATWTNFHKNKGTVKDPLLGNILRDVLGYLIRNEKVYAGTRATVTPKAGSQLGRAAVKRGISQQETDPILLDFGKLSEHRARPFDFDMIAQNPRQGVIQHA</sequence>